<gene>
    <name evidence="2" type="ORF">C8N30_0712</name>
</gene>
<name>A0A420DPR1_9RHOB</name>
<keyword evidence="1" id="KW-1133">Transmembrane helix</keyword>
<dbReference type="EMBL" id="RAQK01000001">
    <property type="protein sequence ID" value="RKE96159.1"/>
    <property type="molecule type" value="Genomic_DNA"/>
</dbReference>
<keyword evidence="3" id="KW-1185">Reference proteome</keyword>
<feature type="transmembrane region" description="Helical" evidence="1">
    <location>
        <begin position="179"/>
        <end position="198"/>
    </location>
</feature>
<feature type="transmembrane region" description="Helical" evidence="1">
    <location>
        <begin position="238"/>
        <end position="265"/>
    </location>
</feature>
<feature type="transmembrane region" description="Helical" evidence="1">
    <location>
        <begin position="69"/>
        <end position="90"/>
    </location>
</feature>
<organism evidence="2 3">
    <name type="scientific">Sulfitobacter guttiformis</name>
    <dbReference type="NCBI Taxonomy" id="74349"/>
    <lineage>
        <taxon>Bacteria</taxon>
        <taxon>Pseudomonadati</taxon>
        <taxon>Pseudomonadota</taxon>
        <taxon>Alphaproteobacteria</taxon>
        <taxon>Rhodobacterales</taxon>
        <taxon>Roseobacteraceae</taxon>
        <taxon>Sulfitobacter</taxon>
    </lineage>
</organism>
<evidence type="ECO:0000256" key="1">
    <source>
        <dbReference type="SAM" id="Phobius"/>
    </source>
</evidence>
<evidence type="ECO:0000313" key="3">
    <source>
        <dbReference type="Proteomes" id="UP000284407"/>
    </source>
</evidence>
<dbReference type="Proteomes" id="UP000284407">
    <property type="component" value="Unassembled WGS sequence"/>
</dbReference>
<sequence length="321" mass="34229">MIILPDAKSRLHENGAKGEREYFTVVRARIDGFIAQHFRLRGALALHRHAMGLDILRAPMNVVLSPVLVLIRILAALCAGLGLNAFAGWLRGRRILLRTAVAAQVEAAVVSDLLGIMLPQNGARDSVELSQIILAAPQFRGGFRAKADVASVRTSAARVADAITEYTSVRSAVADITNALIALVIGGLVFHSVTPGMISMAPALANALALETAVANFPLGKSAGAMWYGVFSASASPWLVAVVVAALLFVGSVISAFSGVLADPLQARLGIHRRRLLQFVDAVEDELIGAGTIGYTAHEHFYARFVDVWDALVSAFRIFRS</sequence>
<keyword evidence="1" id="KW-0812">Transmembrane</keyword>
<dbReference type="RefSeq" id="WP_025063109.1">
    <property type="nucleotide sequence ID" value="NZ_RAQK01000001.1"/>
</dbReference>
<dbReference type="Pfam" id="PF20340">
    <property type="entry name" value="DUF6635"/>
    <property type="match status" value="2"/>
</dbReference>
<reference evidence="2 3" key="1">
    <citation type="submission" date="2018-09" db="EMBL/GenBank/DDBJ databases">
        <title>Genomic Encyclopedia of Archaeal and Bacterial Type Strains, Phase II (KMG-II): from individual species to whole genera.</title>
        <authorList>
            <person name="Goeker M."/>
        </authorList>
    </citation>
    <scope>NUCLEOTIDE SEQUENCE [LARGE SCALE GENOMIC DNA]</scope>
    <source>
        <strain evidence="2 3">DSM 11458</strain>
    </source>
</reference>
<keyword evidence="1" id="KW-0472">Membrane</keyword>
<protein>
    <submittedName>
        <fullName evidence="2">Uncharacterized protein</fullName>
    </submittedName>
</protein>
<dbReference type="InterPro" id="IPR046575">
    <property type="entry name" value="DUF6635"/>
</dbReference>
<dbReference type="OrthoDB" id="9342581at2"/>
<dbReference type="STRING" id="1443111.Z949_2694"/>
<evidence type="ECO:0000313" key="2">
    <source>
        <dbReference type="EMBL" id="RKE96159.1"/>
    </source>
</evidence>
<proteinExistence type="predicted"/>
<accession>A0A420DPR1</accession>
<dbReference type="AlphaFoldDB" id="A0A420DPR1"/>
<comment type="caution">
    <text evidence="2">The sequence shown here is derived from an EMBL/GenBank/DDBJ whole genome shotgun (WGS) entry which is preliminary data.</text>
</comment>